<feature type="domain" description="PRC-barrel" evidence="1">
    <location>
        <begin position="7"/>
        <end position="95"/>
    </location>
</feature>
<proteinExistence type="predicted"/>
<dbReference type="RefSeq" id="WP_149403193.1">
    <property type="nucleotide sequence ID" value="NZ_BIXY01000066.1"/>
</dbReference>
<dbReference type="Pfam" id="PF05239">
    <property type="entry name" value="PRC"/>
    <property type="match status" value="1"/>
</dbReference>
<sequence>MKQHTNKIFLGDLMGCKIVTAEGKVLGHIHDVEISAGPEYQVTALLYGRGGLENHLHMLNPFRGEQQPPARPKSIPWRKIASIEQHTVRLRASKDD</sequence>
<evidence type="ECO:0000259" key="1">
    <source>
        <dbReference type="Pfam" id="PF05239"/>
    </source>
</evidence>
<accession>A0A5A5TG25</accession>
<dbReference type="InterPro" id="IPR027275">
    <property type="entry name" value="PRC-brl_dom"/>
</dbReference>
<reference evidence="2 3" key="1">
    <citation type="submission" date="2019-01" db="EMBL/GenBank/DDBJ databases">
        <title>Draft genome sequence of Dictyobacter sp. Uno17.</title>
        <authorList>
            <person name="Wang C.M."/>
            <person name="Zheng Y."/>
            <person name="Sakai Y."/>
            <person name="Abe K."/>
            <person name="Yokota A."/>
            <person name="Yabe S."/>
        </authorList>
    </citation>
    <scope>NUCLEOTIDE SEQUENCE [LARGE SCALE GENOMIC DNA]</scope>
    <source>
        <strain evidence="2 3">Uno17</strain>
    </source>
</reference>
<protein>
    <recommendedName>
        <fullName evidence="1">PRC-barrel domain-containing protein</fullName>
    </recommendedName>
</protein>
<dbReference type="AlphaFoldDB" id="A0A5A5TG25"/>
<dbReference type="Gene3D" id="2.30.30.240">
    <property type="entry name" value="PRC-barrel domain"/>
    <property type="match status" value="1"/>
</dbReference>
<dbReference type="EMBL" id="BIXY01000066">
    <property type="protein sequence ID" value="GCF10302.1"/>
    <property type="molecule type" value="Genomic_DNA"/>
</dbReference>
<organism evidence="2 3">
    <name type="scientific">Dictyobacter arantiisoli</name>
    <dbReference type="NCBI Taxonomy" id="2014874"/>
    <lineage>
        <taxon>Bacteria</taxon>
        <taxon>Bacillati</taxon>
        <taxon>Chloroflexota</taxon>
        <taxon>Ktedonobacteria</taxon>
        <taxon>Ktedonobacterales</taxon>
        <taxon>Dictyobacteraceae</taxon>
        <taxon>Dictyobacter</taxon>
    </lineage>
</organism>
<keyword evidence="3" id="KW-1185">Reference proteome</keyword>
<dbReference type="Proteomes" id="UP000322530">
    <property type="component" value="Unassembled WGS sequence"/>
</dbReference>
<evidence type="ECO:0000313" key="3">
    <source>
        <dbReference type="Proteomes" id="UP000322530"/>
    </source>
</evidence>
<comment type="caution">
    <text evidence="2">The sequence shown here is derived from an EMBL/GenBank/DDBJ whole genome shotgun (WGS) entry which is preliminary data.</text>
</comment>
<name>A0A5A5TG25_9CHLR</name>
<dbReference type="OrthoDB" id="166359at2"/>
<dbReference type="InterPro" id="IPR011033">
    <property type="entry name" value="PRC_barrel-like_sf"/>
</dbReference>
<dbReference type="SUPFAM" id="SSF50346">
    <property type="entry name" value="PRC-barrel domain"/>
    <property type="match status" value="1"/>
</dbReference>
<gene>
    <name evidence="2" type="ORF">KDI_38660</name>
</gene>
<evidence type="ECO:0000313" key="2">
    <source>
        <dbReference type="EMBL" id="GCF10302.1"/>
    </source>
</evidence>